<comment type="catalytic activity">
    <reaction evidence="1">
        <text>GDP-alpha-D-mannose + H2O = alpha-D-mannose 1-phosphate + GMP + 2 H(+)</text>
        <dbReference type="Rhea" id="RHEA:27978"/>
        <dbReference type="ChEBI" id="CHEBI:15377"/>
        <dbReference type="ChEBI" id="CHEBI:15378"/>
        <dbReference type="ChEBI" id="CHEBI:57527"/>
        <dbReference type="ChEBI" id="CHEBI:58115"/>
        <dbReference type="ChEBI" id="CHEBI:58409"/>
    </reaction>
</comment>
<dbReference type="PANTHER" id="PTHR11839">
    <property type="entry name" value="UDP/ADP-SUGAR PYROPHOSPHATASE"/>
    <property type="match status" value="1"/>
</dbReference>
<dbReference type="AlphaFoldDB" id="A0A5D3WK10"/>
<evidence type="ECO:0000256" key="3">
    <source>
        <dbReference type="ARBA" id="ARBA00007275"/>
    </source>
</evidence>
<evidence type="ECO:0000259" key="8">
    <source>
        <dbReference type="PROSITE" id="PS51462"/>
    </source>
</evidence>
<proteinExistence type="inferred from homology"/>
<dbReference type="GO" id="GO:0016787">
    <property type="term" value="F:hydrolase activity"/>
    <property type="evidence" value="ECO:0007669"/>
    <property type="project" value="UniProtKB-KW"/>
</dbReference>
<dbReference type="RefSeq" id="WP_148895408.1">
    <property type="nucleotide sequence ID" value="NZ_VNIB01000004.1"/>
</dbReference>
<feature type="domain" description="Nudix hydrolase" evidence="8">
    <location>
        <begin position="31"/>
        <end position="160"/>
    </location>
</feature>
<dbReference type="GO" id="GO:0006753">
    <property type="term" value="P:nucleoside phosphate metabolic process"/>
    <property type="evidence" value="ECO:0007669"/>
    <property type="project" value="TreeGrafter"/>
</dbReference>
<dbReference type="PROSITE" id="PS51462">
    <property type="entry name" value="NUDIX"/>
    <property type="match status" value="1"/>
</dbReference>
<evidence type="ECO:0000256" key="1">
    <source>
        <dbReference type="ARBA" id="ARBA00000847"/>
    </source>
</evidence>
<dbReference type="Pfam" id="PF00293">
    <property type="entry name" value="NUDIX"/>
    <property type="match status" value="1"/>
</dbReference>
<accession>A0A5D3WK10</accession>
<sequence length="171" mass="19040">MDERIYSGRILSLHRERHRLPDGRQADFEIVRHPGGAGVLPVTADGELVLLRQFRPVAGGEVIEIPAGRLEAEESPRACAERELREEAGLAAGWLKPLGWYWSSVGFCDERIHLFVAGDLRQVGQRTESDEFIEPFRVGLDRALAMIAEGRIRDGKTMLAMLRLAQEGGVP</sequence>
<comment type="caution">
    <text evidence="9">The sequence shown here is derived from an EMBL/GenBank/DDBJ whole genome shotgun (WGS) entry which is preliminary data.</text>
</comment>
<evidence type="ECO:0000256" key="7">
    <source>
        <dbReference type="ARBA" id="ARBA00032272"/>
    </source>
</evidence>
<evidence type="ECO:0000256" key="5">
    <source>
        <dbReference type="ARBA" id="ARBA00022801"/>
    </source>
</evidence>
<dbReference type="GO" id="GO:0019693">
    <property type="term" value="P:ribose phosphate metabolic process"/>
    <property type="evidence" value="ECO:0007669"/>
    <property type="project" value="TreeGrafter"/>
</dbReference>
<dbReference type="SUPFAM" id="SSF55811">
    <property type="entry name" value="Nudix"/>
    <property type="match status" value="1"/>
</dbReference>
<dbReference type="PANTHER" id="PTHR11839:SF18">
    <property type="entry name" value="NUDIX HYDROLASE DOMAIN-CONTAINING PROTEIN"/>
    <property type="match status" value="1"/>
</dbReference>
<dbReference type="Proteomes" id="UP000324159">
    <property type="component" value="Unassembled WGS sequence"/>
</dbReference>
<keyword evidence="5" id="KW-0378">Hydrolase</keyword>
<evidence type="ECO:0000256" key="6">
    <source>
        <dbReference type="ARBA" id="ARBA00032162"/>
    </source>
</evidence>
<dbReference type="InterPro" id="IPR020084">
    <property type="entry name" value="NUDIX_hydrolase_CS"/>
</dbReference>
<comment type="cofactor">
    <cofactor evidence="2">
        <name>Mg(2+)</name>
        <dbReference type="ChEBI" id="CHEBI:18420"/>
    </cofactor>
</comment>
<evidence type="ECO:0000256" key="2">
    <source>
        <dbReference type="ARBA" id="ARBA00001946"/>
    </source>
</evidence>
<comment type="similarity">
    <text evidence="3">Belongs to the Nudix hydrolase family. NudK subfamily.</text>
</comment>
<name>A0A5D3WK10_9BACT</name>
<dbReference type="InterPro" id="IPR015797">
    <property type="entry name" value="NUDIX_hydrolase-like_dom_sf"/>
</dbReference>
<reference evidence="9 10" key="1">
    <citation type="submission" date="2019-07" db="EMBL/GenBank/DDBJ databases">
        <title>Genomic Encyclopedia of Type Strains, Phase IV (KMG-IV): sequencing the most valuable type-strain genomes for metagenomic binning, comparative biology and taxonomic classification.</title>
        <authorList>
            <person name="Goeker M."/>
        </authorList>
    </citation>
    <scope>NUCLEOTIDE SEQUENCE [LARGE SCALE GENOMIC DNA]</scope>
    <source>
        <strain evidence="9 10">SS015</strain>
    </source>
</reference>
<keyword evidence="10" id="KW-1185">Reference proteome</keyword>
<organism evidence="9 10">
    <name type="scientific">Geothermobacter ehrlichii</name>
    <dbReference type="NCBI Taxonomy" id="213224"/>
    <lineage>
        <taxon>Bacteria</taxon>
        <taxon>Pseudomonadati</taxon>
        <taxon>Thermodesulfobacteriota</taxon>
        <taxon>Desulfuromonadia</taxon>
        <taxon>Desulfuromonadales</taxon>
        <taxon>Geothermobacteraceae</taxon>
        <taxon>Geothermobacter</taxon>
    </lineage>
</organism>
<evidence type="ECO:0000256" key="4">
    <source>
        <dbReference type="ARBA" id="ARBA00016377"/>
    </source>
</evidence>
<dbReference type="EMBL" id="VNIB01000004">
    <property type="protein sequence ID" value="TYO98941.1"/>
    <property type="molecule type" value="Genomic_DNA"/>
</dbReference>
<protein>
    <recommendedName>
        <fullName evidence="4">GDP-mannose pyrophosphatase</fullName>
    </recommendedName>
    <alternativeName>
        <fullName evidence="6">GDP-mannose hydrolase</fullName>
    </alternativeName>
    <alternativeName>
        <fullName evidence="7">GDPMK</fullName>
    </alternativeName>
</protein>
<dbReference type="InterPro" id="IPR000086">
    <property type="entry name" value="NUDIX_hydrolase_dom"/>
</dbReference>
<evidence type="ECO:0000313" key="9">
    <source>
        <dbReference type="EMBL" id="TYO98941.1"/>
    </source>
</evidence>
<gene>
    <name evidence="9" type="ORF">EDC39_10465</name>
</gene>
<dbReference type="GO" id="GO:0005829">
    <property type="term" value="C:cytosol"/>
    <property type="evidence" value="ECO:0007669"/>
    <property type="project" value="TreeGrafter"/>
</dbReference>
<dbReference type="CDD" id="cd03424">
    <property type="entry name" value="NUDIX_ADPRase_Nudt5_UGPPase_Nudt14"/>
    <property type="match status" value="1"/>
</dbReference>
<dbReference type="OrthoDB" id="9806150at2"/>
<dbReference type="Gene3D" id="3.90.79.10">
    <property type="entry name" value="Nucleoside Triphosphate Pyrophosphohydrolase"/>
    <property type="match status" value="1"/>
</dbReference>
<evidence type="ECO:0000313" key="10">
    <source>
        <dbReference type="Proteomes" id="UP000324159"/>
    </source>
</evidence>
<dbReference type="PROSITE" id="PS00893">
    <property type="entry name" value="NUDIX_BOX"/>
    <property type="match status" value="1"/>
</dbReference>